<dbReference type="Pfam" id="PF12836">
    <property type="entry name" value="HHH_3"/>
    <property type="match status" value="1"/>
</dbReference>
<evidence type="ECO:0000313" key="4">
    <source>
        <dbReference type="Proteomes" id="UP000664357"/>
    </source>
</evidence>
<sequence>MRIEQQQKKMAILAVGGILLFVLLWIVLRPSQETIHEEILFSTEETSTTVSSSQEHSEWFVDLKGAIQQPGMYRIKEGMRLMDVIELAGGFTDEADRNQVNLAKLLADQEIIYVPKNGEEIPVVQQATDKISDSPQSTTSDAAIEKININTADATQLQQLSGIGEKRAQDIIDYREENGSFQSVEDLMNVSGIGQKTLEKLRNSITI</sequence>
<dbReference type="PANTHER" id="PTHR21180:SF32">
    <property type="entry name" value="ENDONUCLEASE_EXONUCLEASE_PHOSPHATASE FAMILY DOMAIN-CONTAINING PROTEIN 1"/>
    <property type="match status" value="1"/>
</dbReference>
<dbReference type="InterPro" id="IPR019554">
    <property type="entry name" value="Soluble_ligand-bd"/>
</dbReference>
<dbReference type="NCBIfam" id="TIGR00426">
    <property type="entry name" value="competence protein ComEA helix-hairpin-helix repeat region"/>
    <property type="match status" value="1"/>
</dbReference>
<dbReference type="RefSeq" id="WP_347298884.1">
    <property type="nucleotide sequence ID" value="NZ_JAFREL020000002.1"/>
</dbReference>
<reference evidence="3 4" key="2">
    <citation type="submission" date="2024-02" db="EMBL/GenBank/DDBJ databases">
        <title>The Genome Sequence of Enterococcus sp. DIV0159.</title>
        <authorList>
            <person name="Earl A."/>
            <person name="Manson A."/>
            <person name="Gilmore M."/>
            <person name="Sanders J."/>
            <person name="Shea T."/>
            <person name="Howe W."/>
            <person name="Livny J."/>
            <person name="Cuomo C."/>
            <person name="Neafsey D."/>
            <person name="Birren B."/>
        </authorList>
    </citation>
    <scope>NUCLEOTIDE SEQUENCE [LARGE SCALE GENOMIC DNA]</scope>
    <source>
        <strain evidence="3 4">665A</strain>
    </source>
</reference>
<feature type="transmembrane region" description="Helical" evidence="1">
    <location>
        <begin position="12"/>
        <end position="28"/>
    </location>
</feature>
<keyword evidence="1" id="KW-0472">Membrane</keyword>
<dbReference type="PANTHER" id="PTHR21180">
    <property type="entry name" value="ENDONUCLEASE/EXONUCLEASE/PHOSPHATASE FAMILY DOMAIN-CONTAINING PROTEIN 1"/>
    <property type="match status" value="1"/>
</dbReference>
<name>A0ABV0EQ03_9ENTE</name>
<evidence type="ECO:0000259" key="2">
    <source>
        <dbReference type="SMART" id="SM00278"/>
    </source>
</evidence>
<dbReference type="InterPro" id="IPR051675">
    <property type="entry name" value="Endo/Exo/Phosphatase_dom_1"/>
</dbReference>
<evidence type="ECO:0000313" key="3">
    <source>
        <dbReference type="EMBL" id="MEO1770706.1"/>
    </source>
</evidence>
<dbReference type="InterPro" id="IPR004509">
    <property type="entry name" value="Competence_ComEA_HhH"/>
</dbReference>
<dbReference type="SMART" id="SM00278">
    <property type="entry name" value="HhH1"/>
    <property type="match status" value="2"/>
</dbReference>
<dbReference type="Gene3D" id="1.10.150.280">
    <property type="entry name" value="AF1531-like domain"/>
    <property type="match status" value="1"/>
</dbReference>
<keyword evidence="1" id="KW-0812">Transmembrane</keyword>
<reference evidence="3 4" key="1">
    <citation type="submission" date="2021-03" db="EMBL/GenBank/DDBJ databases">
        <authorList>
            <person name="Gilmore M.S."/>
            <person name="Schwartzman J."/>
            <person name="Van Tyne D."/>
            <person name="Martin M."/>
            <person name="Earl A.M."/>
            <person name="Manson A.L."/>
            <person name="Straub T."/>
            <person name="Salamzade R."/>
            <person name="Saavedra J."/>
            <person name="Lebreton F."/>
            <person name="Prichula J."/>
            <person name="Schaufler K."/>
            <person name="Gaca A."/>
            <person name="Sgardioli B."/>
            <person name="Wagenaar J."/>
            <person name="Strong T."/>
        </authorList>
    </citation>
    <scope>NUCLEOTIDE SEQUENCE [LARGE SCALE GENOMIC DNA]</scope>
    <source>
        <strain evidence="3 4">665A</strain>
    </source>
</reference>
<proteinExistence type="predicted"/>
<accession>A0ABV0EQ03</accession>
<feature type="domain" description="Helix-hairpin-helix DNA-binding motif class 1" evidence="2">
    <location>
        <begin position="155"/>
        <end position="174"/>
    </location>
</feature>
<keyword evidence="1" id="KW-1133">Transmembrane helix</keyword>
<evidence type="ECO:0000256" key="1">
    <source>
        <dbReference type="SAM" id="Phobius"/>
    </source>
</evidence>
<gene>
    <name evidence="3" type="ORF">JZO67_002659</name>
</gene>
<dbReference type="InterPro" id="IPR010994">
    <property type="entry name" value="RuvA_2-like"/>
</dbReference>
<comment type="caution">
    <text evidence="3">The sequence shown here is derived from an EMBL/GenBank/DDBJ whole genome shotgun (WGS) entry which is preliminary data.</text>
</comment>
<dbReference type="Pfam" id="PF10531">
    <property type="entry name" value="SLBB"/>
    <property type="match status" value="1"/>
</dbReference>
<organism evidence="3 4">
    <name type="scientific">Candidatus Enterococcus ferrettii</name>
    <dbReference type="NCBI Taxonomy" id="2815324"/>
    <lineage>
        <taxon>Bacteria</taxon>
        <taxon>Bacillati</taxon>
        <taxon>Bacillota</taxon>
        <taxon>Bacilli</taxon>
        <taxon>Lactobacillales</taxon>
        <taxon>Enterococcaceae</taxon>
        <taxon>Enterococcus</taxon>
    </lineage>
</organism>
<dbReference type="SUPFAM" id="SSF47781">
    <property type="entry name" value="RuvA domain 2-like"/>
    <property type="match status" value="1"/>
</dbReference>
<dbReference type="InterPro" id="IPR003583">
    <property type="entry name" value="Hlx-hairpin-Hlx_DNA-bd_motif"/>
</dbReference>
<dbReference type="EMBL" id="JAFREL020000002">
    <property type="protein sequence ID" value="MEO1770706.1"/>
    <property type="molecule type" value="Genomic_DNA"/>
</dbReference>
<feature type="domain" description="Helix-hairpin-helix DNA-binding motif class 1" evidence="2">
    <location>
        <begin position="185"/>
        <end position="204"/>
    </location>
</feature>
<keyword evidence="4" id="KW-1185">Reference proteome</keyword>
<protein>
    <submittedName>
        <fullName evidence="3">Competence protein ComEA</fullName>
    </submittedName>
</protein>
<dbReference type="Proteomes" id="UP000664357">
    <property type="component" value="Unassembled WGS sequence"/>
</dbReference>